<dbReference type="AlphaFoldDB" id="A0AAE0A2C1"/>
<evidence type="ECO:0000259" key="3">
    <source>
        <dbReference type="PROSITE" id="PS51767"/>
    </source>
</evidence>
<name>A0AAE0A2C1_9ROSI</name>
<dbReference type="InterPro" id="IPR032799">
    <property type="entry name" value="TAXi_C"/>
</dbReference>
<dbReference type="PROSITE" id="PS51767">
    <property type="entry name" value="PEPTIDASE_A1"/>
    <property type="match status" value="1"/>
</dbReference>
<reference evidence="4" key="1">
    <citation type="journal article" date="2023" name="Plant J.">
        <title>Genome sequences and population genomics provide insights into the demographic history, inbreeding, and mutation load of two 'living fossil' tree species of Dipteronia.</title>
        <authorList>
            <person name="Feng Y."/>
            <person name="Comes H.P."/>
            <person name="Chen J."/>
            <person name="Zhu S."/>
            <person name="Lu R."/>
            <person name="Zhang X."/>
            <person name="Li P."/>
            <person name="Qiu J."/>
            <person name="Olsen K.M."/>
            <person name="Qiu Y."/>
        </authorList>
    </citation>
    <scope>NUCLEOTIDE SEQUENCE</scope>
    <source>
        <strain evidence="4">NBL</strain>
    </source>
</reference>
<keyword evidence="5" id="KW-1185">Reference proteome</keyword>
<dbReference type="SUPFAM" id="SSF50630">
    <property type="entry name" value="Acid proteases"/>
    <property type="match status" value="1"/>
</dbReference>
<dbReference type="InterPro" id="IPR033121">
    <property type="entry name" value="PEPTIDASE_A1"/>
</dbReference>
<comment type="caution">
    <text evidence="4">The sequence shown here is derived from an EMBL/GenBank/DDBJ whole genome shotgun (WGS) entry which is preliminary data.</text>
</comment>
<evidence type="ECO:0000313" key="4">
    <source>
        <dbReference type="EMBL" id="KAK3199235.1"/>
    </source>
</evidence>
<evidence type="ECO:0000256" key="1">
    <source>
        <dbReference type="ARBA" id="ARBA00022670"/>
    </source>
</evidence>
<dbReference type="GO" id="GO:0005576">
    <property type="term" value="C:extracellular region"/>
    <property type="evidence" value="ECO:0007669"/>
    <property type="project" value="TreeGrafter"/>
</dbReference>
<dbReference type="InterPro" id="IPR021109">
    <property type="entry name" value="Peptidase_aspartic_dom_sf"/>
</dbReference>
<keyword evidence="1" id="KW-0645">Protease</keyword>
<dbReference type="Proteomes" id="UP001281410">
    <property type="component" value="Unassembled WGS sequence"/>
</dbReference>
<dbReference type="PANTHER" id="PTHR47967:SF123">
    <property type="entry name" value="ASPARTIC PROTEINASE NEPENTHESIN-1-LIKE"/>
    <property type="match status" value="1"/>
</dbReference>
<dbReference type="PANTHER" id="PTHR47967">
    <property type="entry name" value="OS07G0603500 PROTEIN-RELATED"/>
    <property type="match status" value="1"/>
</dbReference>
<dbReference type="Pfam" id="PF14541">
    <property type="entry name" value="TAXi_C"/>
    <property type="match status" value="1"/>
</dbReference>
<dbReference type="Gene3D" id="2.40.70.10">
    <property type="entry name" value="Acid Proteases"/>
    <property type="match status" value="1"/>
</dbReference>
<feature type="domain" description="Peptidase A1" evidence="3">
    <location>
        <begin position="1"/>
        <end position="215"/>
    </location>
</feature>
<dbReference type="EMBL" id="JANJYJ010000007">
    <property type="protein sequence ID" value="KAK3199235.1"/>
    <property type="molecule type" value="Genomic_DNA"/>
</dbReference>
<evidence type="ECO:0000313" key="5">
    <source>
        <dbReference type="Proteomes" id="UP001281410"/>
    </source>
</evidence>
<protein>
    <recommendedName>
        <fullName evidence="3">Peptidase A1 domain-containing protein</fullName>
    </recommendedName>
</protein>
<dbReference type="GO" id="GO:0006508">
    <property type="term" value="P:proteolysis"/>
    <property type="evidence" value="ECO:0007669"/>
    <property type="project" value="UniProtKB-KW"/>
</dbReference>
<accession>A0AAE0A2C1</accession>
<dbReference type="GO" id="GO:0008233">
    <property type="term" value="F:peptidase activity"/>
    <property type="evidence" value="ECO:0007669"/>
    <property type="project" value="UniProtKB-KW"/>
</dbReference>
<dbReference type="InterPro" id="IPR051708">
    <property type="entry name" value="Plant_Aspart_Prot_A1"/>
</dbReference>
<keyword evidence="2" id="KW-0378">Hydrolase</keyword>
<gene>
    <name evidence="4" type="ORF">Dsin_022650</name>
</gene>
<evidence type="ECO:0000256" key="2">
    <source>
        <dbReference type="ARBA" id="ARBA00022801"/>
    </source>
</evidence>
<proteinExistence type="predicted"/>
<organism evidence="4 5">
    <name type="scientific">Dipteronia sinensis</name>
    <dbReference type="NCBI Taxonomy" id="43782"/>
    <lineage>
        <taxon>Eukaryota</taxon>
        <taxon>Viridiplantae</taxon>
        <taxon>Streptophyta</taxon>
        <taxon>Embryophyta</taxon>
        <taxon>Tracheophyta</taxon>
        <taxon>Spermatophyta</taxon>
        <taxon>Magnoliopsida</taxon>
        <taxon>eudicotyledons</taxon>
        <taxon>Gunneridae</taxon>
        <taxon>Pentapetalae</taxon>
        <taxon>rosids</taxon>
        <taxon>malvids</taxon>
        <taxon>Sapindales</taxon>
        <taxon>Sapindaceae</taxon>
        <taxon>Hippocastanoideae</taxon>
        <taxon>Acereae</taxon>
        <taxon>Dipteronia</taxon>
    </lineage>
</organism>
<sequence length="224" mass="25211">MGLSLSPDSLLSQLGDNFNRRFSYCMVPFSLITEPVNLRFGDDIPIDAGRVQTTPFLVAPNLNYYVLNLIDISVNSVPIHFPAGTFQGGFIIDSGAPFTLMDEKTTHVNAYQVLTGALQIYYNLHGLQERKLDGSDSICYDETPGFDQHPTITYHFQGADYTVDSRFIYTRFTEPQPTYFCINIFKGNGVSILGANHQQNMRIIYDNNINAIQFFPEECAHDIA</sequence>